<dbReference type="HAMAP" id="MF_00272">
    <property type="entry name" value="GcvH"/>
    <property type="match status" value="1"/>
</dbReference>
<dbReference type="InterPro" id="IPR000089">
    <property type="entry name" value="Biotin_lipoyl"/>
</dbReference>
<dbReference type="FunCoup" id="A0A1E5RZD1">
    <property type="interactions" value="895"/>
</dbReference>
<dbReference type="GO" id="GO:0005739">
    <property type="term" value="C:mitochondrion"/>
    <property type="evidence" value="ECO:0007669"/>
    <property type="project" value="UniProtKB-SubCell"/>
</dbReference>
<dbReference type="AlphaFoldDB" id="A0A1E5RZD1"/>
<dbReference type="InterPro" id="IPR033753">
    <property type="entry name" value="GCV_H/Fam206"/>
</dbReference>
<keyword evidence="3 5" id="KW-0809">Transit peptide</keyword>
<dbReference type="STRING" id="56408.A0A1E5RZD1"/>
<evidence type="ECO:0000313" key="7">
    <source>
        <dbReference type="EMBL" id="OEJ92332.1"/>
    </source>
</evidence>
<protein>
    <recommendedName>
        <fullName evidence="5">Glycine cleavage system H protein</fullName>
    </recommendedName>
</protein>
<dbReference type="NCBIfam" id="NF002270">
    <property type="entry name" value="PRK01202.1"/>
    <property type="match status" value="1"/>
</dbReference>
<keyword evidence="8" id="KW-1185">Reference proteome</keyword>
<comment type="caution">
    <text evidence="7">The sequence shown here is derived from an EMBL/GenBank/DDBJ whole genome shotgun (WGS) entry which is preliminary data.</text>
</comment>
<dbReference type="InterPro" id="IPR002930">
    <property type="entry name" value="GCV_H"/>
</dbReference>
<evidence type="ECO:0000256" key="1">
    <source>
        <dbReference type="ARBA" id="ARBA00009249"/>
    </source>
</evidence>
<dbReference type="OrthoDB" id="10264154at2759"/>
<comment type="cofactor">
    <cofactor evidence="5">
        <name>(R)-lipoate</name>
        <dbReference type="ChEBI" id="CHEBI:83088"/>
    </cofactor>
    <text evidence="5">Binds 1 lipoyl cofactor covalently.</text>
</comment>
<comment type="subunit">
    <text evidence="5">The glycine cleavage system is composed of four proteins: P, T, L and H.</text>
</comment>
<comment type="similarity">
    <text evidence="1 5">Belongs to the GcvH family.</text>
</comment>
<dbReference type="EMBL" id="LPNM01000001">
    <property type="protein sequence ID" value="OEJ92332.1"/>
    <property type="molecule type" value="Genomic_DNA"/>
</dbReference>
<dbReference type="Gene3D" id="2.40.50.100">
    <property type="match status" value="1"/>
</dbReference>
<evidence type="ECO:0000256" key="3">
    <source>
        <dbReference type="ARBA" id="ARBA00022946"/>
    </source>
</evidence>
<dbReference type="GO" id="GO:0005960">
    <property type="term" value="C:glycine cleavage complex"/>
    <property type="evidence" value="ECO:0007669"/>
    <property type="project" value="UniProtKB-UniRule"/>
</dbReference>
<accession>A0A1E5RZD1</accession>
<keyword evidence="5" id="KW-0496">Mitochondrion</keyword>
<dbReference type="CDD" id="cd06848">
    <property type="entry name" value="GCS_H"/>
    <property type="match status" value="1"/>
</dbReference>
<feature type="modified residue" description="N6-lipoyllysine" evidence="4">
    <location>
        <position position="105"/>
    </location>
</feature>
<evidence type="ECO:0000313" key="8">
    <source>
        <dbReference type="Proteomes" id="UP000095728"/>
    </source>
</evidence>
<gene>
    <name evidence="7" type="ORF">AWRI3579_g224</name>
</gene>
<dbReference type="GO" id="GO:0009249">
    <property type="term" value="P:protein lipoylation"/>
    <property type="evidence" value="ECO:0007669"/>
    <property type="project" value="TreeGrafter"/>
</dbReference>
<dbReference type="SUPFAM" id="SSF51230">
    <property type="entry name" value="Single hybrid motif"/>
    <property type="match status" value="1"/>
</dbReference>
<dbReference type="InterPro" id="IPR011053">
    <property type="entry name" value="Single_hybrid_motif"/>
</dbReference>
<dbReference type="NCBIfam" id="TIGR00527">
    <property type="entry name" value="gcvH"/>
    <property type="match status" value="1"/>
</dbReference>
<dbReference type="InParanoid" id="A0A1E5RZD1"/>
<dbReference type="PROSITE" id="PS00189">
    <property type="entry name" value="LIPOYL"/>
    <property type="match status" value="1"/>
</dbReference>
<keyword evidence="2 4" id="KW-0450">Lipoyl</keyword>
<evidence type="ECO:0000256" key="5">
    <source>
        <dbReference type="RuleBase" id="RU364055"/>
    </source>
</evidence>
<dbReference type="PANTHER" id="PTHR11715:SF3">
    <property type="entry name" value="GLYCINE CLEAVAGE SYSTEM H PROTEIN-RELATED"/>
    <property type="match status" value="1"/>
</dbReference>
<dbReference type="PANTHER" id="PTHR11715">
    <property type="entry name" value="GLYCINE CLEAVAGE SYSTEM H PROTEIN"/>
    <property type="match status" value="1"/>
</dbReference>
<dbReference type="Pfam" id="PF01597">
    <property type="entry name" value="GCV_H"/>
    <property type="match status" value="1"/>
</dbReference>
<evidence type="ECO:0000259" key="6">
    <source>
        <dbReference type="PROSITE" id="PS50968"/>
    </source>
</evidence>
<sequence>MLRLQSPFLKNTVSLFQRSVRFNSTTIGNGLTKTELPYTFTASGPIQVKYTPQHEWLAIHPNNIAFIGITRYAAVALGDATYIELPEVDSSLEIGESFGSVESVKSASEIYSPVKGTVLDVNGELQDKPQMINHDPMGQGWLVKVNFEELEREDHLLDLERYEASLKNDTY</sequence>
<dbReference type="InterPro" id="IPR003016">
    <property type="entry name" value="2-oxoA_DH_lipoyl-BS"/>
</dbReference>
<dbReference type="PROSITE" id="PS50968">
    <property type="entry name" value="BIOTINYL_LIPOYL"/>
    <property type="match status" value="1"/>
</dbReference>
<reference evidence="8" key="1">
    <citation type="journal article" date="2016" name="Genome Announc.">
        <title>Genome sequences of three species of Hanseniaspora isolated from spontaneous wine fermentations.</title>
        <authorList>
            <person name="Sternes P.R."/>
            <person name="Lee D."/>
            <person name="Kutyna D.R."/>
            <person name="Borneman A.R."/>
        </authorList>
    </citation>
    <scope>NUCLEOTIDE SEQUENCE [LARGE SCALE GENOMIC DNA]</scope>
    <source>
        <strain evidence="8">AWRI3579</strain>
    </source>
</reference>
<proteinExistence type="inferred from homology"/>
<name>A0A1E5RZD1_9ASCO</name>
<comment type="function">
    <text evidence="5">The H protein shuttles the methylamine group of glycine from the P protein to the T protein.</text>
</comment>
<dbReference type="InterPro" id="IPR017453">
    <property type="entry name" value="GCV_H_sub"/>
</dbReference>
<dbReference type="GO" id="GO:0019464">
    <property type="term" value="P:glycine decarboxylation via glycine cleavage system"/>
    <property type="evidence" value="ECO:0007669"/>
    <property type="project" value="UniProtKB-UniRule"/>
</dbReference>
<feature type="domain" description="Lipoyl-binding" evidence="6">
    <location>
        <begin position="64"/>
        <end position="146"/>
    </location>
</feature>
<organism evidence="7 8">
    <name type="scientific">Hanseniaspora osmophila</name>
    <dbReference type="NCBI Taxonomy" id="56408"/>
    <lineage>
        <taxon>Eukaryota</taxon>
        <taxon>Fungi</taxon>
        <taxon>Dikarya</taxon>
        <taxon>Ascomycota</taxon>
        <taxon>Saccharomycotina</taxon>
        <taxon>Saccharomycetes</taxon>
        <taxon>Saccharomycodales</taxon>
        <taxon>Saccharomycodaceae</taxon>
        <taxon>Hanseniaspora</taxon>
    </lineage>
</organism>
<evidence type="ECO:0000256" key="2">
    <source>
        <dbReference type="ARBA" id="ARBA00022823"/>
    </source>
</evidence>
<evidence type="ECO:0000256" key="4">
    <source>
        <dbReference type="PIRSR" id="PIRSR617453-50"/>
    </source>
</evidence>
<dbReference type="Proteomes" id="UP000095728">
    <property type="component" value="Unassembled WGS sequence"/>
</dbReference>
<comment type="subcellular location">
    <subcellularLocation>
        <location evidence="5">Mitochondrion</location>
    </subcellularLocation>
</comment>